<dbReference type="InterPro" id="IPR001251">
    <property type="entry name" value="CRAL-TRIO_dom"/>
</dbReference>
<dbReference type="PANTHER" id="PTHR23324">
    <property type="entry name" value="SEC14 RELATED PROTEIN"/>
    <property type="match status" value="1"/>
</dbReference>
<dbReference type="Pfam" id="PF00650">
    <property type="entry name" value="CRAL_TRIO"/>
    <property type="match status" value="2"/>
</dbReference>
<keyword evidence="3" id="KW-1185">Reference proteome</keyword>
<feature type="domain" description="CRAL-TRIO" evidence="1">
    <location>
        <begin position="12"/>
        <end position="185"/>
    </location>
</feature>
<proteinExistence type="predicted"/>
<comment type="caution">
    <text evidence="2">The sequence shown here is derived from an EMBL/GenBank/DDBJ whole genome shotgun (WGS) entry which is preliminary data.</text>
</comment>
<name>A0A8J2K5W8_9HEXA</name>
<sequence length="514" mass="58941">NLTDSEIYAYDVPIEVNDHFPYYLSGYDEEGAPIFIVEGGKWDMRKYVEQGGKHYDVLDIYIDRMILNFRDSGLNSTAKQFVIISDMDGFSIRQAGHVKTVQFMISKFVRFEQIVRSGTLKRAWGLNVNVLFERIWQIGRHILGQLENYIEIFGTNPEKWKPKLLKQLPRDQIPECSSNLTDSEIYDFGLPVEMKEQFIYYLSGYDEEGVPSGKMGREEIRGASIRQAGHGKSVQFMISNFVRFEKIARSGTMKRAWILNANALFEGIWQIGSRILGQLANTVEFVSVLLLLFWATLVTSSNLTDSEILAFDAPAEIKSSFPYYLSGYDEDGAPIWVFELGKWDMRKFAEQGGKLYDAMDIYGDQMFLNFKKSGLSSPAKQFVGICDMDGFQVRQAGHAKTVQFILSKFVRFEQIVRDGAMKQGWIVNANALWGTIWKLGSPLLGALANSIEVFGANKNAWIPKLLKHLPRDQISECYTYILMLQTSSIINKKIHTWIACNFERHQYPDWKFKE</sequence>
<evidence type="ECO:0000313" key="2">
    <source>
        <dbReference type="EMBL" id="CAG7730228.1"/>
    </source>
</evidence>
<dbReference type="PROSITE" id="PS50191">
    <property type="entry name" value="CRAL_TRIO"/>
    <property type="match status" value="2"/>
</dbReference>
<organism evidence="2 3">
    <name type="scientific">Allacma fusca</name>
    <dbReference type="NCBI Taxonomy" id="39272"/>
    <lineage>
        <taxon>Eukaryota</taxon>
        <taxon>Metazoa</taxon>
        <taxon>Ecdysozoa</taxon>
        <taxon>Arthropoda</taxon>
        <taxon>Hexapoda</taxon>
        <taxon>Collembola</taxon>
        <taxon>Symphypleona</taxon>
        <taxon>Sminthuridae</taxon>
        <taxon>Allacma</taxon>
    </lineage>
</organism>
<gene>
    <name evidence="2" type="ORF">AFUS01_LOCUS18889</name>
</gene>
<evidence type="ECO:0000313" key="3">
    <source>
        <dbReference type="Proteomes" id="UP000708208"/>
    </source>
</evidence>
<evidence type="ECO:0000259" key="1">
    <source>
        <dbReference type="PROSITE" id="PS50191"/>
    </source>
</evidence>
<dbReference type="CDD" id="cd00170">
    <property type="entry name" value="SEC14"/>
    <property type="match status" value="2"/>
</dbReference>
<reference evidence="2" key="1">
    <citation type="submission" date="2021-06" db="EMBL/GenBank/DDBJ databases">
        <authorList>
            <person name="Hodson N. C."/>
            <person name="Mongue J. A."/>
            <person name="Jaron S. K."/>
        </authorList>
    </citation>
    <scope>NUCLEOTIDE SEQUENCE</scope>
</reference>
<dbReference type="InterPro" id="IPR051064">
    <property type="entry name" value="SEC14/CRAL-TRIO_domain"/>
</dbReference>
<feature type="non-terminal residue" evidence="2">
    <location>
        <position position="1"/>
    </location>
</feature>
<dbReference type="EMBL" id="CAJVCH010190990">
    <property type="protein sequence ID" value="CAG7730228.1"/>
    <property type="molecule type" value="Genomic_DNA"/>
</dbReference>
<dbReference type="Proteomes" id="UP000708208">
    <property type="component" value="Unassembled WGS sequence"/>
</dbReference>
<dbReference type="OrthoDB" id="1434354at2759"/>
<dbReference type="PANTHER" id="PTHR23324:SF83">
    <property type="entry name" value="SEC14-LIKE PROTEIN 2"/>
    <property type="match status" value="1"/>
</dbReference>
<dbReference type="GO" id="GO:0005737">
    <property type="term" value="C:cytoplasm"/>
    <property type="evidence" value="ECO:0007669"/>
    <property type="project" value="TreeGrafter"/>
</dbReference>
<accession>A0A8J2K5W8</accession>
<protein>
    <recommendedName>
        <fullName evidence="1">CRAL-TRIO domain-containing protein</fullName>
    </recommendedName>
</protein>
<feature type="domain" description="CRAL-TRIO" evidence="1">
    <location>
        <begin position="313"/>
        <end position="478"/>
    </location>
</feature>
<dbReference type="AlphaFoldDB" id="A0A8J2K5W8"/>